<proteinExistence type="predicted"/>
<keyword evidence="2" id="KW-1185">Reference proteome</keyword>
<gene>
    <name evidence="1" type="ORF">FWILDA_LOCUS3767</name>
</gene>
<dbReference type="EMBL" id="CAMKVN010000522">
    <property type="protein sequence ID" value="CAI2168808.1"/>
    <property type="molecule type" value="Genomic_DNA"/>
</dbReference>
<name>A0A9W4SHR8_9GLOM</name>
<sequence length="51" mass="5362">TFSASSGNCLAQVLSRSCQSFENAAKSELEEPSLACPGKRLLSSQTGSNRI</sequence>
<organism evidence="1 2">
    <name type="scientific">Funneliformis geosporum</name>
    <dbReference type="NCBI Taxonomy" id="1117311"/>
    <lineage>
        <taxon>Eukaryota</taxon>
        <taxon>Fungi</taxon>
        <taxon>Fungi incertae sedis</taxon>
        <taxon>Mucoromycota</taxon>
        <taxon>Glomeromycotina</taxon>
        <taxon>Glomeromycetes</taxon>
        <taxon>Glomerales</taxon>
        <taxon>Glomeraceae</taxon>
        <taxon>Funneliformis</taxon>
    </lineage>
</organism>
<dbReference type="AlphaFoldDB" id="A0A9W4SHR8"/>
<evidence type="ECO:0000313" key="1">
    <source>
        <dbReference type="EMBL" id="CAI2168808.1"/>
    </source>
</evidence>
<feature type="non-terminal residue" evidence="1">
    <location>
        <position position="1"/>
    </location>
</feature>
<protein>
    <submittedName>
        <fullName evidence="1">19798_t:CDS:1</fullName>
    </submittedName>
</protein>
<accession>A0A9W4SHR8</accession>
<dbReference type="Proteomes" id="UP001153678">
    <property type="component" value="Unassembled WGS sequence"/>
</dbReference>
<comment type="caution">
    <text evidence="1">The sequence shown here is derived from an EMBL/GenBank/DDBJ whole genome shotgun (WGS) entry which is preliminary data.</text>
</comment>
<reference evidence="1" key="1">
    <citation type="submission" date="2022-08" db="EMBL/GenBank/DDBJ databases">
        <authorList>
            <person name="Kallberg Y."/>
            <person name="Tangrot J."/>
            <person name="Rosling A."/>
        </authorList>
    </citation>
    <scope>NUCLEOTIDE SEQUENCE</scope>
    <source>
        <strain evidence="1">Wild A</strain>
    </source>
</reference>
<evidence type="ECO:0000313" key="2">
    <source>
        <dbReference type="Proteomes" id="UP001153678"/>
    </source>
</evidence>